<dbReference type="EMBL" id="BAAARV010000145">
    <property type="protein sequence ID" value="GAA2396513.1"/>
    <property type="molecule type" value="Genomic_DNA"/>
</dbReference>
<feature type="domain" description="YCII-related" evidence="2">
    <location>
        <begin position="12"/>
        <end position="82"/>
    </location>
</feature>
<dbReference type="InterPro" id="IPR005545">
    <property type="entry name" value="YCII"/>
</dbReference>
<keyword evidence="4" id="KW-1185">Reference proteome</keyword>
<dbReference type="SUPFAM" id="SSF54909">
    <property type="entry name" value="Dimeric alpha+beta barrel"/>
    <property type="match status" value="1"/>
</dbReference>
<dbReference type="Proteomes" id="UP001501444">
    <property type="component" value="Unassembled WGS sequence"/>
</dbReference>
<dbReference type="RefSeq" id="WP_344621027.1">
    <property type="nucleotide sequence ID" value="NZ_BAAARV010000145.1"/>
</dbReference>
<evidence type="ECO:0000259" key="2">
    <source>
        <dbReference type="Pfam" id="PF03795"/>
    </source>
</evidence>
<dbReference type="InterPro" id="IPR011008">
    <property type="entry name" value="Dimeric_a/b-barrel"/>
</dbReference>
<name>A0ABN3I8J5_9ACTN</name>
<protein>
    <recommendedName>
        <fullName evidence="2">YCII-related domain-containing protein</fullName>
    </recommendedName>
</protein>
<gene>
    <name evidence="3" type="ORF">GCM10010170_112410</name>
</gene>
<dbReference type="Gene3D" id="3.30.70.1060">
    <property type="entry name" value="Dimeric alpha+beta barrel"/>
    <property type="match status" value="1"/>
</dbReference>
<reference evidence="3 4" key="1">
    <citation type="journal article" date="2019" name="Int. J. Syst. Evol. Microbiol.">
        <title>The Global Catalogue of Microorganisms (GCM) 10K type strain sequencing project: providing services to taxonomists for standard genome sequencing and annotation.</title>
        <authorList>
            <consortium name="The Broad Institute Genomics Platform"/>
            <consortium name="The Broad Institute Genome Sequencing Center for Infectious Disease"/>
            <person name="Wu L."/>
            <person name="Ma J."/>
        </authorList>
    </citation>
    <scope>NUCLEOTIDE SEQUENCE [LARGE SCALE GENOMIC DNA]</scope>
    <source>
        <strain evidence="3 4">JCM 3272</strain>
    </source>
</reference>
<comment type="similarity">
    <text evidence="1">Belongs to the YciI family.</text>
</comment>
<proteinExistence type="inferred from homology"/>
<evidence type="ECO:0000256" key="1">
    <source>
        <dbReference type="ARBA" id="ARBA00007689"/>
    </source>
</evidence>
<comment type="caution">
    <text evidence="3">The sequence shown here is derived from an EMBL/GenBank/DDBJ whole genome shotgun (WGS) entry which is preliminary data.</text>
</comment>
<organism evidence="3 4">
    <name type="scientific">Dactylosporangium salmoneum</name>
    <dbReference type="NCBI Taxonomy" id="53361"/>
    <lineage>
        <taxon>Bacteria</taxon>
        <taxon>Bacillati</taxon>
        <taxon>Actinomycetota</taxon>
        <taxon>Actinomycetes</taxon>
        <taxon>Micromonosporales</taxon>
        <taxon>Micromonosporaceae</taxon>
        <taxon>Dactylosporangium</taxon>
    </lineage>
</organism>
<evidence type="ECO:0000313" key="3">
    <source>
        <dbReference type="EMBL" id="GAA2396513.1"/>
    </source>
</evidence>
<accession>A0ABN3I8J5</accession>
<sequence>MWIVELEFTEAPERLAARPAHREVLTGRHEAGVVRMAGPFAGDGGALIVLDLPARSDVEAFLAADPYYGTPGVTVARVREWTPFLT</sequence>
<evidence type="ECO:0000313" key="4">
    <source>
        <dbReference type="Proteomes" id="UP001501444"/>
    </source>
</evidence>
<dbReference type="Pfam" id="PF03795">
    <property type="entry name" value="YCII"/>
    <property type="match status" value="1"/>
</dbReference>